<sequence length="79" mass="8733">MKQPTPVDDTADRVQLAIRVADYLYTERNNGLMASGYVNINTTVYIGRRTFVVHYPASGIAASRVTEIMPAAEVEVWSA</sequence>
<name>A0ABN2IAU3_9ACTN</name>
<accession>A0ABN2IAU3</accession>
<dbReference type="Proteomes" id="UP001500618">
    <property type="component" value="Unassembled WGS sequence"/>
</dbReference>
<evidence type="ECO:0000313" key="1">
    <source>
        <dbReference type="EMBL" id="GAA1701465.1"/>
    </source>
</evidence>
<proteinExistence type="predicted"/>
<protein>
    <submittedName>
        <fullName evidence="1">Uncharacterized protein</fullName>
    </submittedName>
</protein>
<reference evidence="1 2" key="1">
    <citation type="journal article" date="2019" name="Int. J. Syst. Evol. Microbiol.">
        <title>The Global Catalogue of Microorganisms (GCM) 10K type strain sequencing project: providing services to taxonomists for standard genome sequencing and annotation.</title>
        <authorList>
            <consortium name="The Broad Institute Genomics Platform"/>
            <consortium name="The Broad Institute Genome Sequencing Center for Infectious Disease"/>
            <person name="Wu L."/>
            <person name="Ma J."/>
        </authorList>
    </citation>
    <scope>NUCLEOTIDE SEQUENCE [LARGE SCALE GENOMIC DNA]</scope>
    <source>
        <strain evidence="1 2">JCM 14718</strain>
    </source>
</reference>
<organism evidence="1 2">
    <name type="scientific">Fodinicola feengrottensis</name>
    <dbReference type="NCBI Taxonomy" id="435914"/>
    <lineage>
        <taxon>Bacteria</taxon>
        <taxon>Bacillati</taxon>
        <taxon>Actinomycetota</taxon>
        <taxon>Actinomycetes</taxon>
        <taxon>Mycobacteriales</taxon>
        <taxon>Fodinicola</taxon>
    </lineage>
</organism>
<dbReference type="EMBL" id="BAAANY010000023">
    <property type="protein sequence ID" value="GAA1701465.1"/>
    <property type="molecule type" value="Genomic_DNA"/>
</dbReference>
<evidence type="ECO:0000313" key="2">
    <source>
        <dbReference type="Proteomes" id="UP001500618"/>
    </source>
</evidence>
<keyword evidence="2" id="KW-1185">Reference proteome</keyword>
<gene>
    <name evidence="1" type="ORF">GCM10009765_58790</name>
</gene>
<comment type="caution">
    <text evidence="1">The sequence shown here is derived from an EMBL/GenBank/DDBJ whole genome shotgun (WGS) entry which is preliminary data.</text>
</comment>